<keyword evidence="4" id="KW-1185">Reference proteome</keyword>
<reference evidence="3 4" key="1">
    <citation type="submission" date="2019-05" db="EMBL/GenBank/DDBJ databases">
        <title>Another draft genome of Portunus trituberculatus and its Hox gene families provides insights of decapod evolution.</title>
        <authorList>
            <person name="Jeong J.-H."/>
            <person name="Song I."/>
            <person name="Kim S."/>
            <person name="Choi T."/>
            <person name="Kim D."/>
            <person name="Ryu S."/>
            <person name="Kim W."/>
        </authorList>
    </citation>
    <scope>NUCLEOTIDE SEQUENCE [LARGE SCALE GENOMIC DNA]</scope>
    <source>
        <tissue evidence="3">Muscle</tissue>
    </source>
</reference>
<proteinExistence type="predicted"/>
<evidence type="ECO:0000256" key="2">
    <source>
        <dbReference type="SAM" id="Phobius"/>
    </source>
</evidence>
<accession>A0A5B7F8F1</accession>
<protein>
    <submittedName>
        <fullName evidence="3">Uncharacterized protein</fullName>
    </submittedName>
</protein>
<keyword evidence="2" id="KW-0812">Transmembrane</keyword>
<feature type="transmembrane region" description="Helical" evidence="2">
    <location>
        <begin position="31"/>
        <end position="54"/>
    </location>
</feature>
<dbReference type="EMBL" id="VSRR010005534">
    <property type="protein sequence ID" value="MPC42692.1"/>
    <property type="molecule type" value="Genomic_DNA"/>
</dbReference>
<organism evidence="3 4">
    <name type="scientific">Portunus trituberculatus</name>
    <name type="common">Swimming crab</name>
    <name type="synonym">Neptunus trituberculatus</name>
    <dbReference type="NCBI Taxonomy" id="210409"/>
    <lineage>
        <taxon>Eukaryota</taxon>
        <taxon>Metazoa</taxon>
        <taxon>Ecdysozoa</taxon>
        <taxon>Arthropoda</taxon>
        <taxon>Crustacea</taxon>
        <taxon>Multicrustacea</taxon>
        <taxon>Malacostraca</taxon>
        <taxon>Eumalacostraca</taxon>
        <taxon>Eucarida</taxon>
        <taxon>Decapoda</taxon>
        <taxon>Pleocyemata</taxon>
        <taxon>Brachyura</taxon>
        <taxon>Eubrachyura</taxon>
        <taxon>Portunoidea</taxon>
        <taxon>Portunidae</taxon>
        <taxon>Portuninae</taxon>
        <taxon>Portunus</taxon>
    </lineage>
</organism>
<feature type="region of interest" description="Disordered" evidence="1">
    <location>
        <begin position="1"/>
        <end position="21"/>
    </location>
</feature>
<evidence type="ECO:0000313" key="4">
    <source>
        <dbReference type="Proteomes" id="UP000324222"/>
    </source>
</evidence>
<dbReference type="Proteomes" id="UP000324222">
    <property type="component" value="Unassembled WGS sequence"/>
</dbReference>
<keyword evidence="2" id="KW-0472">Membrane</keyword>
<dbReference type="AlphaFoldDB" id="A0A5B7F8F1"/>
<evidence type="ECO:0000313" key="3">
    <source>
        <dbReference type="EMBL" id="MPC42692.1"/>
    </source>
</evidence>
<evidence type="ECO:0000256" key="1">
    <source>
        <dbReference type="SAM" id="MobiDB-lite"/>
    </source>
</evidence>
<gene>
    <name evidence="3" type="ORF">E2C01_036319</name>
</gene>
<feature type="compositionally biased region" description="Polar residues" evidence="1">
    <location>
        <begin position="1"/>
        <end position="12"/>
    </location>
</feature>
<comment type="caution">
    <text evidence="3">The sequence shown here is derived from an EMBL/GenBank/DDBJ whole genome shotgun (WGS) entry which is preliminary data.</text>
</comment>
<name>A0A5B7F8F1_PORTR</name>
<sequence>MTSPDLSSQLVTSRHRHRGVTSCDSCFPPQSHVLCSVLLIPPLPIFLLLLLLLLSSTDRHSRPSLVFSGTYKVELMAESEKNANKAIE</sequence>
<keyword evidence="2" id="KW-1133">Transmembrane helix</keyword>